<keyword evidence="2 6" id="KW-0812">Transmembrane</keyword>
<sequence>MNTDLNLTNQHKALLITLLLAGTVVLSIFNLSLKKQSAFMSESYYEMEPEEELTEEEIKILEALENLNASKAETNNAYNETSNNKQFAQAYKPIAPPEDYVPKNSSVPEQNDAFKKAYESTEDSKLNTEELSSFSKVNDLLKKQQDEGDNTKSTISFSLVNRKKVYIPIPVYLCEIGGKIVINITVNAQGDVTDAYVNSSSSTSNECLVEHALEYAKNAQFSSDASKKSQIGSITFNFIGKR</sequence>
<evidence type="ECO:0000256" key="6">
    <source>
        <dbReference type="SAM" id="Phobius"/>
    </source>
</evidence>
<evidence type="ECO:0000313" key="7">
    <source>
        <dbReference type="EMBL" id="MFD1161489.1"/>
    </source>
</evidence>
<keyword evidence="3 6" id="KW-1133">Transmembrane helix</keyword>
<comment type="caution">
    <text evidence="7">The sequence shown here is derived from an EMBL/GenBank/DDBJ whole genome shotgun (WGS) entry which is preliminary data.</text>
</comment>
<dbReference type="RefSeq" id="WP_311936490.1">
    <property type="nucleotide sequence ID" value="NZ_JAVSCK010000001.1"/>
</dbReference>
<comment type="subcellular location">
    <subcellularLocation>
        <location evidence="1">Membrane</location>
        <topology evidence="1">Single-pass membrane protein</topology>
    </subcellularLocation>
</comment>
<keyword evidence="5" id="KW-0175">Coiled coil</keyword>
<dbReference type="NCBIfam" id="TIGR01352">
    <property type="entry name" value="tonB_Cterm"/>
    <property type="match status" value="1"/>
</dbReference>
<evidence type="ECO:0000256" key="3">
    <source>
        <dbReference type="ARBA" id="ARBA00022989"/>
    </source>
</evidence>
<dbReference type="SUPFAM" id="SSF74653">
    <property type="entry name" value="TolA/TonB C-terminal domain"/>
    <property type="match status" value="1"/>
</dbReference>
<protein>
    <submittedName>
        <fullName evidence="7">Energy transducer TonB</fullName>
    </submittedName>
</protein>
<name>A0ABW3R8Z8_9FLAO</name>
<gene>
    <name evidence="7" type="ORF">ACFQ2E_03615</name>
</gene>
<keyword evidence="4 6" id="KW-0472">Membrane</keyword>
<feature type="transmembrane region" description="Helical" evidence="6">
    <location>
        <begin position="13"/>
        <end position="33"/>
    </location>
</feature>
<accession>A0ABW3R8Z8</accession>
<evidence type="ECO:0000256" key="2">
    <source>
        <dbReference type="ARBA" id="ARBA00022692"/>
    </source>
</evidence>
<organism evidence="7 8">
    <name type="scientific">Hwangdonia seohaensis</name>
    <dbReference type="NCBI Taxonomy" id="1240727"/>
    <lineage>
        <taxon>Bacteria</taxon>
        <taxon>Pseudomonadati</taxon>
        <taxon>Bacteroidota</taxon>
        <taxon>Flavobacteriia</taxon>
        <taxon>Flavobacteriales</taxon>
        <taxon>Flavobacteriaceae</taxon>
        <taxon>Hwangdonia</taxon>
    </lineage>
</organism>
<keyword evidence="8" id="KW-1185">Reference proteome</keyword>
<evidence type="ECO:0000313" key="8">
    <source>
        <dbReference type="Proteomes" id="UP001597163"/>
    </source>
</evidence>
<dbReference type="InterPro" id="IPR006260">
    <property type="entry name" value="TonB/TolA_C"/>
</dbReference>
<proteinExistence type="predicted"/>
<evidence type="ECO:0000256" key="1">
    <source>
        <dbReference type="ARBA" id="ARBA00004167"/>
    </source>
</evidence>
<dbReference type="Proteomes" id="UP001597163">
    <property type="component" value="Unassembled WGS sequence"/>
</dbReference>
<reference evidence="8" key="1">
    <citation type="journal article" date="2019" name="Int. J. Syst. Evol. Microbiol.">
        <title>The Global Catalogue of Microorganisms (GCM) 10K type strain sequencing project: providing services to taxonomists for standard genome sequencing and annotation.</title>
        <authorList>
            <consortium name="The Broad Institute Genomics Platform"/>
            <consortium name="The Broad Institute Genome Sequencing Center for Infectious Disease"/>
            <person name="Wu L."/>
            <person name="Ma J."/>
        </authorList>
    </citation>
    <scope>NUCLEOTIDE SEQUENCE [LARGE SCALE GENOMIC DNA]</scope>
    <source>
        <strain evidence="8">CCUG 63246</strain>
    </source>
</reference>
<feature type="coiled-coil region" evidence="5">
    <location>
        <begin position="53"/>
        <end position="84"/>
    </location>
</feature>
<dbReference type="Gene3D" id="3.30.1150.10">
    <property type="match status" value="1"/>
</dbReference>
<evidence type="ECO:0000256" key="4">
    <source>
        <dbReference type="ARBA" id="ARBA00023136"/>
    </source>
</evidence>
<evidence type="ECO:0000256" key="5">
    <source>
        <dbReference type="SAM" id="Coils"/>
    </source>
</evidence>
<dbReference type="EMBL" id="JBHTLJ010000001">
    <property type="protein sequence ID" value="MFD1161489.1"/>
    <property type="molecule type" value="Genomic_DNA"/>
</dbReference>